<dbReference type="PROSITE" id="PS51257">
    <property type="entry name" value="PROKAR_LIPOPROTEIN"/>
    <property type="match status" value="1"/>
</dbReference>
<dbReference type="Proteomes" id="UP000198788">
    <property type="component" value="Unassembled WGS sequence"/>
</dbReference>
<keyword evidence="2" id="KW-0732">Signal</keyword>
<accession>A0A1I6SIQ4</accession>
<dbReference type="STRING" id="871741.SAMN05192570_2468"/>
<reference evidence="4" key="1">
    <citation type="submission" date="2016-10" db="EMBL/GenBank/DDBJ databases">
        <authorList>
            <person name="Varghese N."/>
            <person name="Submissions S."/>
        </authorList>
    </citation>
    <scope>NUCLEOTIDE SEQUENCE [LARGE SCALE GENOMIC DNA]</scope>
    <source>
        <strain evidence="4">CGMCC 1.10683</strain>
    </source>
</reference>
<feature type="chain" id="PRO_5011757128" evidence="2">
    <location>
        <begin position="29"/>
        <end position="287"/>
    </location>
</feature>
<feature type="region of interest" description="Disordered" evidence="1">
    <location>
        <begin position="59"/>
        <end position="220"/>
    </location>
</feature>
<feature type="compositionally biased region" description="Low complexity" evidence="1">
    <location>
        <begin position="253"/>
        <end position="267"/>
    </location>
</feature>
<protein>
    <submittedName>
        <fullName evidence="3">Meckel syndrome type 1 protein</fullName>
    </submittedName>
</protein>
<gene>
    <name evidence="3" type="ORF">SAMN05192570_2468</name>
</gene>
<evidence type="ECO:0000256" key="1">
    <source>
        <dbReference type="SAM" id="MobiDB-lite"/>
    </source>
</evidence>
<dbReference type="OrthoDB" id="7207226at2"/>
<organism evidence="3 4">
    <name type="scientific">Brevundimonas viscosa</name>
    <dbReference type="NCBI Taxonomy" id="871741"/>
    <lineage>
        <taxon>Bacteria</taxon>
        <taxon>Pseudomonadati</taxon>
        <taxon>Pseudomonadota</taxon>
        <taxon>Alphaproteobacteria</taxon>
        <taxon>Caulobacterales</taxon>
        <taxon>Caulobacteraceae</taxon>
        <taxon>Brevundimonas</taxon>
    </lineage>
</organism>
<name>A0A1I6SIQ4_9CAUL</name>
<feature type="compositionally biased region" description="Low complexity" evidence="1">
    <location>
        <begin position="138"/>
        <end position="147"/>
    </location>
</feature>
<proteinExistence type="predicted"/>
<feature type="region of interest" description="Disordered" evidence="1">
    <location>
        <begin position="253"/>
        <end position="287"/>
    </location>
</feature>
<dbReference type="RefSeq" id="WP_092311081.1">
    <property type="nucleotide sequence ID" value="NZ_FOZV01000005.1"/>
</dbReference>
<evidence type="ECO:0000256" key="2">
    <source>
        <dbReference type="SAM" id="SignalP"/>
    </source>
</evidence>
<evidence type="ECO:0000313" key="4">
    <source>
        <dbReference type="Proteomes" id="UP000198788"/>
    </source>
</evidence>
<keyword evidence="4" id="KW-1185">Reference proteome</keyword>
<dbReference type="AlphaFoldDB" id="A0A1I6SIQ4"/>
<dbReference type="EMBL" id="FOZV01000005">
    <property type="protein sequence ID" value="SFS76851.1"/>
    <property type="molecule type" value="Genomic_DNA"/>
</dbReference>
<feature type="signal peptide" evidence="2">
    <location>
        <begin position="1"/>
        <end position="28"/>
    </location>
</feature>
<sequence>MRRATCLTSGLTTAAFACVLGLAGAATAQEAAGAARGLRYLSWPGRAAAAVQTEVPAAEAPPADLRRPNRVIPHGGAAAVRRPGLAPAPAPVRRTLTPASAWLRPAPAPTPAPPPAPAPAPATQPPVPDYLPDHGGQPAPAAVAYPVPSTPQPSGPPSLHDPMAPRRDAPIFRLVPPTSAPVPAPEPSDDRSAGEAPPPRPVAAVTANSADRPQPQGARYYSVHRQNGREPDAVALPAPSYIDALAITMTEAPTTPDLAAPDPGPTLIRDAQGRVRAQPAAPEGDYR</sequence>
<feature type="compositionally biased region" description="Pro residues" evidence="1">
    <location>
        <begin position="106"/>
        <end position="129"/>
    </location>
</feature>
<evidence type="ECO:0000313" key="3">
    <source>
        <dbReference type="EMBL" id="SFS76851.1"/>
    </source>
</evidence>